<feature type="compositionally biased region" description="Basic residues" evidence="2">
    <location>
        <begin position="1"/>
        <end position="11"/>
    </location>
</feature>
<feature type="compositionally biased region" description="Basic residues" evidence="2">
    <location>
        <begin position="24"/>
        <end position="42"/>
    </location>
</feature>
<evidence type="ECO:0000256" key="2">
    <source>
        <dbReference type="SAM" id="MobiDB-lite"/>
    </source>
</evidence>
<feature type="region of interest" description="Disordered" evidence="2">
    <location>
        <begin position="1"/>
        <end position="80"/>
    </location>
</feature>
<dbReference type="InterPro" id="IPR016197">
    <property type="entry name" value="Chromo-like_dom_sf"/>
</dbReference>
<evidence type="ECO:0000313" key="4">
    <source>
        <dbReference type="Proteomes" id="UP000799537"/>
    </source>
</evidence>
<dbReference type="GeneID" id="54567951"/>
<evidence type="ECO:0000256" key="1">
    <source>
        <dbReference type="ARBA" id="ARBA00011353"/>
    </source>
</evidence>
<dbReference type="Proteomes" id="UP000799537">
    <property type="component" value="Unassembled WGS sequence"/>
</dbReference>
<accession>A0A6A6BVU5</accession>
<dbReference type="Gene3D" id="2.40.50.40">
    <property type="match status" value="1"/>
</dbReference>
<protein>
    <recommendedName>
        <fullName evidence="5">Chromo domain-containing protein</fullName>
    </recommendedName>
</protein>
<reference evidence="3" key="1">
    <citation type="journal article" date="2020" name="Stud. Mycol.">
        <title>101 Dothideomycetes genomes: a test case for predicting lifestyles and emergence of pathogens.</title>
        <authorList>
            <person name="Haridas S."/>
            <person name="Albert R."/>
            <person name="Binder M."/>
            <person name="Bloem J."/>
            <person name="Labutti K."/>
            <person name="Salamov A."/>
            <person name="Andreopoulos B."/>
            <person name="Baker S."/>
            <person name="Barry K."/>
            <person name="Bills G."/>
            <person name="Bluhm B."/>
            <person name="Cannon C."/>
            <person name="Castanera R."/>
            <person name="Culley D."/>
            <person name="Daum C."/>
            <person name="Ezra D."/>
            <person name="Gonzalez J."/>
            <person name="Henrissat B."/>
            <person name="Kuo A."/>
            <person name="Liang C."/>
            <person name="Lipzen A."/>
            <person name="Lutzoni F."/>
            <person name="Magnuson J."/>
            <person name="Mondo S."/>
            <person name="Nolan M."/>
            <person name="Ohm R."/>
            <person name="Pangilinan J."/>
            <person name="Park H.-J."/>
            <person name="Ramirez L."/>
            <person name="Alfaro M."/>
            <person name="Sun H."/>
            <person name="Tritt A."/>
            <person name="Yoshinaga Y."/>
            <person name="Zwiers L.-H."/>
            <person name="Turgeon B."/>
            <person name="Goodwin S."/>
            <person name="Spatafora J."/>
            <person name="Crous P."/>
            <person name="Grigoriev I."/>
        </authorList>
    </citation>
    <scope>NUCLEOTIDE SEQUENCE</scope>
    <source>
        <strain evidence="3">ATCC 36951</strain>
    </source>
</reference>
<proteinExistence type="predicted"/>
<dbReference type="EMBL" id="ML993645">
    <property type="protein sequence ID" value="KAF2158954.1"/>
    <property type="molecule type" value="Genomic_DNA"/>
</dbReference>
<evidence type="ECO:0000313" key="3">
    <source>
        <dbReference type="EMBL" id="KAF2158954.1"/>
    </source>
</evidence>
<gene>
    <name evidence="3" type="ORF">M409DRAFT_61224</name>
</gene>
<evidence type="ECO:0008006" key="5">
    <source>
        <dbReference type="Google" id="ProtNLM"/>
    </source>
</evidence>
<name>A0A6A6BVU5_ZASCE</name>
<keyword evidence="4" id="KW-1185">Reference proteome</keyword>
<dbReference type="AlphaFoldDB" id="A0A6A6BVU5"/>
<dbReference type="OrthoDB" id="433924at2759"/>
<dbReference type="SUPFAM" id="SSF54160">
    <property type="entry name" value="Chromo domain-like"/>
    <property type="match status" value="1"/>
</dbReference>
<dbReference type="CDD" id="cd00024">
    <property type="entry name" value="CD_CSD"/>
    <property type="match status" value="1"/>
</dbReference>
<comment type="subunit">
    <text evidence="1">Component of the NuA4 histone acetyltransferase complex.</text>
</comment>
<feature type="compositionally biased region" description="Basic and acidic residues" evidence="2">
    <location>
        <begin position="43"/>
        <end position="59"/>
    </location>
</feature>
<organism evidence="3 4">
    <name type="scientific">Zasmidium cellare ATCC 36951</name>
    <dbReference type="NCBI Taxonomy" id="1080233"/>
    <lineage>
        <taxon>Eukaryota</taxon>
        <taxon>Fungi</taxon>
        <taxon>Dikarya</taxon>
        <taxon>Ascomycota</taxon>
        <taxon>Pezizomycotina</taxon>
        <taxon>Dothideomycetes</taxon>
        <taxon>Dothideomycetidae</taxon>
        <taxon>Mycosphaerellales</taxon>
        <taxon>Mycosphaerellaceae</taxon>
        <taxon>Zasmidium</taxon>
    </lineage>
</organism>
<dbReference type="RefSeq" id="XP_033659843.1">
    <property type="nucleotide sequence ID" value="XM_033814679.1"/>
</dbReference>
<sequence>MQHRNTRSRRLQSKDASKNVAVSKQRKNSARAKQTGRMRSRLSTRDDRNTEVSEVESGKATDAGGGQASSASSERQDLCDPIAARPEHMATTAVSSYVNRPLEEPTWEVLKIVASVRSHGKILYRVRWEDTWEPIESLRGCGDDAMAEFHSSSPHAPSPYDV</sequence>